<proteinExistence type="predicted"/>
<evidence type="ECO:0000313" key="2">
    <source>
        <dbReference type="Proteomes" id="UP000499080"/>
    </source>
</evidence>
<protein>
    <submittedName>
        <fullName evidence="1">Uncharacterized protein</fullName>
    </submittedName>
</protein>
<comment type="caution">
    <text evidence="1">The sequence shown here is derived from an EMBL/GenBank/DDBJ whole genome shotgun (WGS) entry which is preliminary data.</text>
</comment>
<dbReference type="AlphaFoldDB" id="A0A4Y2KCE3"/>
<gene>
    <name evidence="1" type="ORF">AVEN_152247_1</name>
</gene>
<organism evidence="1 2">
    <name type="scientific">Araneus ventricosus</name>
    <name type="common">Orbweaver spider</name>
    <name type="synonym">Epeira ventricosa</name>
    <dbReference type="NCBI Taxonomy" id="182803"/>
    <lineage>
        <taxon>Eukaryota</taxon>
        <taxon>Metazoa</taxon>
        <taxon>Ecdysozoa</taxon>
        <taxon>Arthropoda</taxon>
        <taxon>Chelicerata</taxon>
        <taxon>Arachnida</taxon>
        <taxon>Araneae</taxon>
        <taxon>Araneomorphae</taxon>
        <taxon>Entelegynae</taxon>
        <taxon>Araneoidea</taxon>
        <taxon>Araneidae</taxon>
        <taxon>Araneus</taxon>
    </lineage>
</organism>
<dbReference type="EMBL" id="BGPR01004420">
    <property type="protein sequence ID" value="GBM99489.1"/>
    <property type="molecule type" value="Genomic_DNA"/>
</dbReference>
<evidence type="ECO:0000313" key="1">
    <source>
        <dbReference type="EMBL" id="GBM99489.1"/>
    </source>
</evidence>
<dbReference type="Proteomes" id="UP000499080">
    <property type="component" value="Unassembled WGS sequence"/>
</dbReference>
<name>A0A4Y2KCE3_ARAVE</name>
<keyword evidence="2" id="KW-1185">Reference proteome</keyword>
<sequence>MGNNWHTRTTIRRLAAGFNYCRSHIFKTRRRDLLSSPTWKNAQLFQISVSSCVGHMETLDLFISASYDGILLQLQRSSAGSGTTISPVVLFLAMSA</sequence>
<reference evidence="1 2" key="1">
    <citation type="journal article" date="2019" name="Sci. Rep.">
        <title>Orb-weaving spider Araneus ventricosus genome elucidates the spidroin gene catalogue.</title>
        <authorList>
            <person name="Kono N."/>
            <person name="Nakamura H."/>
            <person name="Ohtoshi R."/>
            <person name="Moran D.A.P."/>
            <person name="Shinohara A."/>
            <person name="Yoshida Y."/>
            <person name="Fujiwara M."/>
            <person name="Mori M."/>
            <person name="Tomita M."/>
            <person name="Arakawa K."/>
        </authorList>
    </citation>
    <scope>NUCLEOTIDE SEQUENCE [LARGE SCALE GENOMIC DNA]</scope>
</reference>
<accession>A0A4Y2KCE3</accession>
<dbReference type="OrthoDB" id="6467102at2759"/>